<dbReference type="RefSeq" id="WP_135480099.1">
    <property type="nucleotide sequence ID" value="NZ_SRMF01000001.1"/>
</dbReference>
<evidence type="ECO:0000256" key="1">
    <source>
        <dbReference type="ARBA" id="ARBA00007689"/>
    </source>
</evidence>
<sequence>MRYSLLLHHVEATPEDVGGEEWAEAQAAFAAYLQALDDAGVLIAAEILQPTASSTTFTLKDGSPQVQDGPFADSKEQLGGFFLLEVPDLDAALAWAEKCPAAQWGTIEIRPTAVHGQAGQWVAPS</sequence>
<reference evidence="3 4" key="1">
    <citation type="submission" date="2019-04" db="EMBL/GenBank/DDBJ databases">
        <title>Natronospirillum operosus gen. nov., sp. nov., a haloalkaliphilic satellite isolated from decaying biomass of laboratory culture of cyanobacterium Geitlerinema sp. and proposal of Natronospirillaceae fam. nov. and Saccharospirillaceae fam. nov.</title>
        <authorList>
            <person name="Kevbrin V."/>
            <person name="Boltyanskaya Y."/>
            <person name="Koziaeva V."/>
            <person name="Grouzdev D.S."/>
            <person name="Park M."/>
            <person name="Cho J."/>
        </authorList>
    </citation>
    <scope>NUCLEOTIDE SEQUENCE [LARGE SCALE GENOMIC DNA]</scope>
    <source>
        <strain evidence="3 4">G-116</strain>
    </source>
</reference>
<feature type="domain" description="YCII-related" evidence="2">
    <location>
        <begin position="1"/>
        <end position="111"/>
    </location>
</feature>
<comment type="similarity">
    <text evidence="1">Belongs to the YciI family.</text>
</comment>
<evidence type="ECO:0000259" key="2">
    <source>
        <dbReference type="Pfam" id="PF03795"/>
    </source>
</evidence>
<dbReference type="PANTHER" id="PTHR35174">
    <property type="entry name" value="BLL7171 PROTEIN-RELATED"/>
    <property type="match status" value="1"/>
</dbReference>
<dbReference type="Gene3D" id="3.30.70.1060">
    <property type="entry name" value="Dimeric alpha+beta barrel"/>
    <property type="match status" value="1"/>
</dbReference>
<comment type="caution">
    <text evidence="3">The sequence shown here is derived from an EMBL/GenBank/DDBJ whole genome shotgun (WGS) entry which is preliminary data.</text>
</comment>
<keyword evidence="4" id="KW-1185">Reference proteome</keyword>
<dbReference type="EMBL" id="SRMF01000001">
    <property type="protein sequence ID" value="TGG94889.1"/>
    <property type="molecule type" value="Genomic_DNA"/>
</dbReference>
<proteinExistence type="inferred from homology"/>
<dbReference type="OrthoDB" id="3212458at2"/>
<dbReference type="InterPro" id="IPR005545">
    <property type="entry name" value="YCII"/>
</dbReference>
<dbReference type="Proteomes" id="UP000297475">
    <property type="component" value="Unassembled WGS sequence"/>
</dbReference>
<organism evidence="3 4">
    <name type="scientific">Natronospirillum operosum</name>
    <dbReference type="NCBI Taxonomy" id="2759953"/>
    <lineage>
        <taxon>Bacteria</taxon>
        <taxon>Pseudomonadati</taxon>
        <taxon>Pseudomonadota</taxon>
        <taxon>Gammaproteobacteria</taxon>
        <taxon>Oceanospirillales</taxon>
        <taxon>Natronospirillaceae</taxon>
        <taxon>Natronospirillum</taxon>
    </lineage>
</organism>
<name>A0A4Z0W8G3_9GAMM</name>
<evidence type="ECO:0000313" key="3">
    <source>
        <dbReference type="EMBL" id="TGG94889.1"/>
    </source>
</evidence>
<dbReference type="SUPFAM" id="SSF54909">
    <property type="entry name" value="Dimeric alpha+beta barrel"/>
    <property type="match status" value="1"/>
</dbReference>
<dbReference type="PANTHER" id="PTHR35174:SF3">
    <property type="entry name" value="BLL7171 PROTEIN"/>
    <property type="match status" value="1"/>
</dbReference>
<protein>
    <submittedName>
        <fullName evidence="3">YciI family protein</fullName>
    </submittedName>
</protein>
<gene>
    <name evidence="3" type="ORF">E4656_00200</name>
</gene>
<dbReference type="AlphaFoldDB" id="A0A4Z0W8G3"/>
<evidence type="ECO:0000313" key="4">
    <source>
        <dbReference type="Proteomes" id="UP000297475"/>
    </source>
</evidence>
<accession>A0A4Z0W8G3</accession>
<dbReference type="InterPro" id="IPR011008">
    <property type="entry name" value="Dimeric_a/b-barrel"/>
</dbReference>
<dbReference type="Pfam" id="PF03795">
    <property type="entry name" value="YCII"/>
    <property type="match status" value="1"/>
</dbReference>